<evidence type="ECO:0000313" key="1">
    <source>
        <dbReference type="EMBL" id="KAI8030394.1"/>
    </source>
</evidence>
<dbReference type="Proteomes" id="UP001060215">
    <property type="component" value="Chromosome 1"/>
</dbReference>
<keyword evidence="2" id="KW-1185">Reference proteome</keyword>
<evidence type="ECO:0000313" key="2">
    <source>
        <dbReference type="Proteomes" id="UP001060215"/>
    </source>
</evidence>
<reference evidence="1 2" key="1">
    <citation type="journal article" date="2022" name="Plant J.">
        <title>Chromosome-level genome of Camellia lanceoleosa provides a valuable resource for understanding genome evolution and self-incompatibility.</title>
        <authorList>
            <person name="Gong W."/>
            <person name="Xiao S."/>
            <person name="Wang L."/>
            <person name="Liao Z."/>
            <person name="Chang Y."/>
            <person name="Mo W."/>
            <person name="Hu G."/>
            <person name="Li W."/>
            <person name="Zhao G."/>
            <person name="Zhu H."/>
            <person name="Hu X."/>
            <person name="Ji K."/>
            <person name="Xiang X."/>
            <person name="Song Q."/>
            <person name="Yuan D."/>
            <person name="Jin S."/>
            <person name="Zhang L."/>
        </authorList>
    </citation>
    <scope>NUCLEOTIDE SEQUENCE [LARGE SCALE GENOMIC DNA]</scope>
    <source>
        <strain evidence="1">SQ_2022a</strain>
    </source>
</reference>
<sequence>MGGHKRNGKGKFEAAWLLDGALKETVQKEQSDDIVGVGGRDDDDRSGRMDDDDDQWKKTKQRRHGFGRNIKKAKRVTLFRFRKTKKFYESLRALIEKNDFYSNECNPHLDSDNKDVN</sequence>
<proteinExistence type="predicted"/>
<accession>A0ACC0IYM7</accession>
<gene>
    <name evidence="1" type="ORF">LOK49_LG01G01198</name>
</gene>
<organism evidence="1 2">
    <name type="scientific">Camellia lanceoleosa</name>
    <dbReference type="NCBI Taxonomy" id="1840588"/>
    <lineage>
        <taxon>Eukaryota</taxon>
        <taxon>Viridiplantae</taxon>
        <taxon>Streptophyta</taxon>
        <taxon>Embryophyta</taxon>
        <taxon>Tracheophyta</taxon>
        <taxon>Spermatophyta</taxon>
        <taxon>Magnoliopsida</taxon>
        <taxon>eudicotyledons</taxon>
        <taxon>Gunneridae</taxon>
        <taxon>Pentapetalae</taxon>
        <taxon>asterids</taxon>
        <taxon>Ericales</taxon>
        <taxon>Theaceae</taxon>
        <taxon>Camellia</taxon>
    </lineage>
</organism>
<dbReference type="EMBL" id="CM045758">
    <property type="protein sequence ID" value="KAI8030394.1"/>
    <property type="molecule type" value="Genomic_DNA"/>
</dbReference>
<protein>
    <submittedName>
        <fullName evidence="1">Uncharacterized protein</fullName>
    </submittedName>
</protein>
<name>A0ACC0IYM7_9ERIC</name>
<comment type="caution">
    <text evidence="1">The sequence shown here is derived from an EMBL/GenBank/DDBJ whole genome shotgun (WGS) entry which is preliminary data.</text>
</comment>